<evidence type="ECO:0000313" key="13">
    <source>
        <dbReference type="Proteomes" id="UP000014975"/>
    </source>
</evidence>
<dbReference type="RefSeq" id="WP_020887928.1">
    <property type="nucleotide sequence ID" value="NZ_ATHI01000031.1"/>
</dbReference>
<sequence>MSRKNCLLTAALCALAALFFGCAEIPEPKAPSYKTDLPETTVTNKPFEKPFPLQYKTYLRNDEDTIMTEYKGSVPFRKNDDVNQLPKGYKHAQPYLKNLWMGYPFSYEYNETRGHTYALTDVLEIDRINRYSDKAGLPSTCYNCKTPKMVEWVGKYGDDFWAMEFHGFRTELDLKDHSIGCANCHDPKTMDLRITSVPLNDYLAKEGKDPKTLSRNEMRSLVCAQCHVEYYFTDPKHGPAAKPVFPWTRGFDFEEMYEYYKDFGSVTAPGMEGWFADWTHAVSKTPMLKAQHPEYEMFIDGTHGAAGVSCADCHMSYTRLDGKKKISNHHWTSPLKSPEGIAAACRTCHTDKSPEYLKDRVVTTQRRVFDQLILAQEVSVKAHEAIRQASEWQGEKAADFDALMAQARERCRKGQWLWDMVSAENSVGFHNPAKALEALANSRRYSQEAVDYAMQATMFGIGPTLAGDIKQIVPPILEHSRKLQQSAEHLQSHKWLSYLPKFPEADLVWNLNKRVEGTPEAKEGH</sequence>
<dbReference type="PANTHER" id="PTHR30633:SF0">
    <property type="entry name" value="CYTOCHROME C-552"/>
    <property type="match status" value="1"/>
</dbReference>
<dbReference type="SUPFAM" id="SSF48695">
    <property type="entry name" value="Multiheme cytochromes"/>
    <property type="match status" value="1"/>
</dbReference>
<keyword evidence="13" id="KW-1185">Reference proteome</keyword>
<comment type="similarity">
    <text evidence="2">Belongs to the cytochrome c-552 family.</text>
</comment>
<keyword evidence="7" id="KW-0106">Calcium</keyword>
<dbReference type="PANTHER" id="PTHR30633">
    <property type="entry name" value="CYTOCHROME C-552 RESPIRATORY NITRITE REDUCTASE"/>
    <property type="match status" value="1"/>
</dbReference>
<keyword evidence="9" id="KW-0408">Iron</keyword>
<dbReference type="AlphaFoldDB" id="S7U980"/>
<dbReference type="GO" id="GO:0020037">
    <property type="term" value="F:heme binding"/>
    <property type="evidence" value="ECO:0007669"/>
    <property type="project" value="TreeGrafter"/>
</dbReference>
<comment type="catalytic activity">
    <reaction evidence="10">
        <text>6 Fe(III)-[cytochrome c] + NH4(+) + 2 H2O = 6 Fe(II)-[cytochrome c] + nitrite + 8 H(+)</text>
        <dbReference type="Rhea" id="RHEA:13089"/>
        <dbReference type="Rhea" id="RHEA-COMP:10350"/>
        <dbReference type="Rhea" id="RHEA-COMP:14399"/>
        <dbReference type="ChEBI" id="CHEBI:15377"/>
        <dbReference type="ChEBI" id="CHEBI:15378"/>
        <dbReference type="ChEBI" id="CHEBI:16301"/>
        <dbReference type="ChEBI" id="CHEBI:28938"/>
        <dbReference type="ChEBI" id="CHEBI:29033"/>
        <dbReference type="ChEBI" id="CHEBI:29034"/>
        <dbReference type="EC" id="1.7.2.2"/>
    </reaction>
</comment>
<evidence type="ECO:0000256" key="7">
    <source>
        <dbReference type="ARBA" id="ARBA00022837"/>
    </source>
</evidence>
<dbReference type="eggNOG" id="COG3303">
    <property type="taxonomic scope" value="Bacteria"/>
</dbReference>
<dbReference type="OrthoDB" id="9780421at2"/>
<dbReference type="EMBL" id="ATHI01000031">
    <property type="protein sequence ID" value="EPR30509.1"/>
    <property type="molecule type" value="Genomic_DNA"/>
</dbReference>
<dbReference type="PATRIC" id="fig|1121439.3.peg.2615"/>
<comment type="subcellular location">
    <subcellularLocation>
        <location evidence="1">Cell envelope</location>
    </subcellularLocation>
</comment>
<keyword evidence="4" id="KW-0349">Heme</keyword>
<feature type="signal peptide" evidence="11">
    <location>
        <begin position="1"/>
        <end position="23"/>
    </location>
</feature>
<evidence type="ECO:0000256" key="6">
    <source>
        <dbReference type="ARBA" id="ARBA00022729"/>
    </source>
</evidence>
<protein>
    <recommendedName>
        <fullName evidence="3">nitrite reductase (cytochrome; ammonia-forming)</fullName>
        <ecNumber evidence="3">1.7.2.2</ecNumber>
    </recommendedName>
</protein>
<gene>
    <name evidence="12" type="ORF">dsat_1231</name>
</gene>
<accession>S7U980</accession>
<evidence type="ECO:0000313" key="12">
    <source>
        <dbReference type="EMBL" id="EPR30509.1"/>
    </source>
</evidence>
<dbReference type="Gene3D" id="1.10.1130.10">
    <property type="entry name" value="Flavocytochrome C3, Chain A"/>
    <property type="match status" value="1"/>
</dbReference>
<dbReference type="GO" id="GO:0046872">
    <property type="term" value="F:metal ion binding"/>
    <property type="evidence" value="ECO:0007669"/>
    <property type="project" value="UniProtKB-KW"/>
</dbReference>
<proteinExistence type="inferred from homology"/>
<dbReference type="GO" id="GO:0019645">
    <property type="term" value="P:anaerobic electron transport chain"/>
    <property type="evidence" value="ECO:0007669"/>
    <property type="project" value="TreeGrafter"/>
</dbReference>
<reference evidence="12 13" key="1">
    <citation type="journal article" date="2013" name="Genome Announc.">
        <title>Draft genome sequences for three mercury-methylating, sulfate-reducing bacteria.</title>
        <authorList>
            <person name="Brown S.D."/>
            <person name="Hurt R.A.Jr."/>
            <person name="Gilmour C.C."/>
            <person name="Elias D.A."/>
        </authorList>
    </citation>
    <scope>NUCLEOTIDE SEQUENCE [LARGE SCALE GENOMIC DNA]</scope>
    <source>
        <strain evidence="12 13">DSM 16529</strain>
    </source>
</reference>
<evidence type="ECO:0000256" key="9">
    <source>
        <dbReference type="ARBA" id="ARBA00023004"/>
    </source>
</evidence>
<keyword evidence="6 11" id="KW-0732">Signal</keyword>
<evidence type="ECO:0000256" key="1">
    <source>
        <dbReference type="ARBA" id="ARBA00004196"/>
    </source>
</evidence>
<evidence type="ECO:0000256" key="4">
    <source>
        <dbReference type="ARBA" id="ARBA00022617"/>
    </source>
</evidence>
<dbReference type="InterPro" id="IPR036280">
    <property type="entry name" value="Multihaem_cyt_sf"/>
</dbReference>
<evidence type="ECO:0000256" key="8">
    <source>
        <dbReference type="ARBA" id="ARBA00023002"/>
    </source>
</evidence>
<dbReference type="EC" id="1.7.2.2" evidence="3"/>
<keyword evidence="8" id="KW-0560">Oxidoreductase</keyword>
<dbReference type="Pfam" id="PF02335">
    <property type="entry name" value="Cytochrom_C552"/>
    <property type="match status" value="1"/>
</dbReference>
<keyword evidence="5" id="KW-0479">Metal-binding</keyword>
<dbReference type="InterPro" id="IPR003321">
    <property type="entry name" value="Cyt_c552"/>
</dbReference>
<name>S7U980_9BACT</name>
<organism evidence="12 13">
    <name type="scientific">Alkalidesulfovibrio alkalitolerans DSM 16529</name>
    <dbReference type="NCBI Taxonomy" id="1121439"/>
    <lineage>
        <taxon>Bacteria</taxon>
        <taxon>Pseudomonadati</taxon>
        <taxon>Thermodesulfobacteriota</taxon>
        <taxon>Desulfovibrionia</taxon>
        <taxon>Desulfovibrionales</taxon>
        <taxon>Desulfovibrionaceae</taxon>
        <taxon>Alkalidesulfovibrio</taxon>
    </lineage>
</organism>
<evidence type="ECO:0000256" key="3">
    <source>
        <dbReference type="ARBA" id="ARBA00011887"/>
    </source>
</evidence>
<evidence type="ECO:0000256" key="11">
    <source>
        <dbReference type="SAM" id="SignalP"/>
    </source>
</evidence>
<dbReference type="Proteomes" id="UP000014975">
    <property type="component" value="Unassembled WGS sequence"/>
</dbReference>
<dbReference type="PROSITE" id="PS51257">
    <property type="entry name" value="PROKAR_LIPOPROTEIN"/>
    <property type="match status" value="1"/>
</dbReference>
<dbReference type="PIRSF" id="PIRSF000243">
    <property type="entry name" value="Cyt_c552"/>
    <property type="match status" value="1"/>
</dbReference>
<dbReference type="STRING" id="1121439.dsat_1231"/>
<evidence type="ECO:0000256" key="5">
    <source>
        <dbReference type="ARBA" id="ARBA00022723"/>
    </source>
</evidence>
<dbReference type="GO" id="GO:0030288">
    <property type="term" value="C:outer membrane-bounded periplasmic space"/>
    <property type="evidence" value="ECO:0007669"/>
    <property type="project" value="TreeGrafter"/>
</dbReference>
<evidence type="ECO:0000256" key="10">
    <source>
        <dbReference type="ARBA" id="ARBA00049131"/>
    </source>
</evidence>
<feature type="chain" id="PRO_5004545222" description="nitrite reductase (cytochrome; ammonia-forming)" evidence="11">
    <location>
        <begin position="24"/>
        <end position="525"/>
    </location>
</feature>
<dbReference type="CDD" id="cd00548">
    <property type="entry name" value="NrfA-like"/>
    <property type="match status" value="1"/>
</dbReference>
<dbReference type="Gene3D" id="1.20.140.10">
    <property type="entry name" value="Butyryl-CoA Dehydrogenase, subunit A, domain 3"/>
    <property type="match status" value="1"/>
</dbReference>
<dbReference type="GO" id="GO:0042279">
    <property type="term" value="F:nitrite reductase (cytochrome, ammonia-forming) activity"/>
    <property type="evidence" value="ECO:0007669"/>
    <property type="project" value="UniProtKB-EC"/>
</dbReference>
<evidence type="ECO:0000256" key="2">
    <source>
        <dbReference type="ARBA" id="ARBA00009288"/>
    </source>
</evidence>
<comment type="caution">
    <text evidence="12">The sequence shown here is derived from an EMBL/GenBank/DDBJ whole genome shotgun (WGS) entry which is preliminary data.</text>
</comment>